<proteinExistence type="predicted"/>
<keyword evidence="2" id="KW-1185">Reference proteome</keyword>
<comment type="caution">
    <text evidence="1">The sequence shown here is derived from an EMBL/GenBank/DDBJ whole genome shotgun (WGS) entry which is preliminary data.</text>
</comment>
<name>A0ACC3YTB5_COLTU</name>
<dbReference type="Proteomes" id="UP000805649">
    <property type="component" value="Unassembled WGS sequence"/>
</dbReference>
<reference evidence="1 2" key="1">
    <citation type="journal article" date="2020" name="Phytopathology">
        <title>Genome Sequence Resources of Colletotrichum truncatum, C. plurivorum, C. musicola, and C. sojae: Four Species Pathogenic to Soybean (Glycine max).</title>
        <authorList>
            <person name="Rogerio F."/>
            <person name="Boufleur T.R."/>
            <person name="Ciampi-Guillardi M."/>
            <person name="Sukno S.A."/>
            <person name="Thon M.R."/>
            <person name="Massola Junior N.S."/>
            <person name="Baroncelli R."/>
        </authorList>
    </citation>
    <scope>NUCLEOTIDE SEQUENCE [LARGE SCALE GENOMIC DNA]</scope>
    <source>
        <strain evidence="1 2">CMES1059</strain>
    </source>
</reference>
<evidence type="ECO:0000313" key="1">
    <source>
        <dbReference type="EMBL" id="KAL0935126.1"/>
    </source>
</evidence>
<gene>
    <name evidence="1" type="ORF">CTRU02_209717</name>
</gene>
<dbReference type="EMBL" id="VUJX02000006">
    <property type="protein sequence ID" value="KAL0935126.1"/>
    <property type="molecule type" value="Genomic_DNA"/>
</dbReference>
<organism evidence="1 2">
    <name type="scientific">Colletotrichum truncatum</name>
    <name type="common">Anthracnose fungus</name>
    <name type="synonym">Colletotrichum capsici</name>
    <dbReference type="NCBI Taxonomy" id="5467"/>
    <lineage>
        <taxon>Eukaryota</taxon>
        <taxon>Fungi</taxon>
        <taxon>Dikarya</taxon>
        <taxon>Ascomycota</taxon>
        <taxon>Pezizomycotina</taxon>
        <taxon>Sordariomycetes</taxon>
        <taxon>Hypocreomycetidae</taxon>
        <taxon>Glomerellales</taxon>
        <taxon>Glomerellaceae</taxon>
        <taxon>Colletotrichum</taxon>
        <taxon>Colletotrichum truncatum species complex</taxon>
    </lineage>
</organism>
<protein>
    <submittedName>
        <fullName evidence="1">Uncharacterized protein</fullName>
    </submittedName>
</protein>
<evidence type="ECO:0000313" key="2">
    <source>
        <dbReference type="Proteomes" id="UP000805649"/>
    </source>
</evidence>
<accession>A0ACC3YTB5</accession>
<sequence>MATKRPRSPELISNPFIKKCNLEWSLDIPSHPQADEEQKDDEEAGGGPSLSAALESGAATHRDPAAHFFAHLAGAALEPYPKDTPRLPPAEFRHLFERSVGSDRGAHFVVHQHDHPVAGTHYDLRLQVNGASSVSWAVMYGLPGDPNSKRLNRNATETRVHCLWNHVVETGSAETGSLVIWDCGTYEVLPRVRPGVVDPDSGGEEAEEEEREDENEGTEQEKLARAFRERKIRVRLRGWRLPRDYVLNLRLTKGEDAEGRRKSARALGKPRRRRRRGGIGEKAAAAAVETSSDDDDEEEEQRLGETDVVPEPGGGEGEKGLTEMERELRELEDEEVRRTNAYKGAENSVGSMYQRRWYLSLDREGSGFVKGRRGWVRDREKKEEEEDDGGSGRLRFPFYVKGPEVERSVITGRLGEEVLRDEGVVGFVKRRGWKPVLN</sequence>